<sequence length="342" mass="36421">MEFSYNDLPVVQPVLGINDKWKQSIKLSSSIPYSGTNASSASGRLVNVVTANITTTPNWAAAKGGIALASVPAINAALYANLVAAAGVHGVVYIWDEISTPMADGQYVPFQQTNLALPGVFVQDSQSVKLLLEAASKDASVTLTLPERRIANTKTRTLYVIVNGIDPALKKETVLITTHTDGGNALEENGHIALLSYARQLKAGPPRRTTILVFVSGHMHYGEFAAPPGRASTVWLNAHPELWNGTDGRKAVFGSCVEHMGGIQLSHDLSKNTYEPNGLVEPEWLFASTAKLANLTQGLWKGVEVNVTRILDPLTGTIPQSGEGLPLLAADIPEVSLVTSPP</sequence>
<evidence type="ECO:0008006" key="3">
    <source>
        <dbReference type="Google" id="ProtNLM"/>
    </source>
</evidence>
<gene>
    <name evidence="1" type="ORF">MCHLO_15997</name>
</gene>
<accession>A0ABQ0M924</accession>
<evidence type="ECO:0000313" key="1">
    <source>
        <dbReference type="EMBL" id="GAT59742.1"/>
    </source>
</evidence>
<keyword evidence="2" id="KW-1185">Reference proteome</keyword>
<proteinExistence type="predicted"/>
<dbReference type="Gene3D" id="3.40.630.10">
    <property type="entry name" value="Zn peptidases"/>
    <property type="match status" value="1"/>
</dbReference>
<protein>
    <recommendedName>
        <fullName evidence="3">Peptide hydrolase</fullName>
    </recommendedName>
</protein>
<dbReference type="Proteomes" id="UP000815677">
    <property type="component" value="Unassembled WGS sequence"/>
</dbReference>
<evidence type="ECO:0000313" key="2">
    <source>
        <dbReference type="Proteomes" id="UP000815677"/>
    </source>
</evidence>
<reference evidence="1" key="1">
    <citation type="submission" date="2014-09" db="EMBL/GenBank/DDBJ databases">
        <title>Genome sequence of the luminous mushroom Mycena chlorophos for searching fungal bioluminescence genes.</title>
        <authorList>
            <person name="Tanaka Y."/>
            <person name="Kasuga D."/>
            <person name="Oba Y."/>
            <person name="Hase S."/>
            <person name="Sato K."/>
            <person name="Oba Y."/>
            <person name="Sakakibara Y."/>
        </authorList>
    </citation>
    <scope>NUCLEOTIDE SEQUENCE</scope>
</reference>
<organism evidence="1 2">
    <name type="scientific">Mycena chlorophos</name>
    <name type="common">Agaric fungus</name>
    <name type="synonym">Agaricus chlorophos</name>
    <dbReference type="NCBI Taxonomy" id="658473"/>
    <lineage>
        <taxon>Eukaryota</taxon>
        <taxon>Fungi</taxon>
        <taxon>Dikarya</taxon>
        <taxon>Basidiomycota</taxon>
        <taxon>Agaricomycotina</taxon>
        <taxon>Agaricomycetes</taxon>
        <taxon>Agaricomycetidae</taxon>
        <taxon>Agaricales</taxon>
        <taxon>Marasmiineae</taxon>
        <taxon>Mycenaceae</taxon>
        <taxon>Mycena</taxon>
    </lineage>
</organism>
<dbReference type="EMBL" id="DF849905">
    <property type="protein sequence ID" value="GAT59742.1"/>
    <property type="molecule type" value="Genomic_DNA"/>
</dbReference>
<name>A0ABQ0M924_MYCCL</name>